<dbReference type="AlphaFoldDB" id="A0A543KQP6"/>
<keyword evidence="10" id="KW-1185">Reference proteome</keyword>
<evidence type="ECO:0000256" key="5">
    <source>
        <dbReference type="ARBA" id="ARBA00022727"/>
    </source>
</evidence>
<dbReference type="PROSITE" id="PS00091">
    <property type="entry name" value="THYMIDYLATE_SYNTHASE"/>
    <property type="match status" value="1"/>
</dbReference>
<keyword evidence="4 6" id="KW-0808">Transferase</keyword>
<dbReference type="InterPro" id="IPR023451">
    <property type="entry name" value="Thymidate_synth/dCMP_Mease_dom"/>
</dbReference>
<dbReference type="PRINTS" id="PR00108">
    <property type="entry name" value="THYMDSNTHASE"/>
</dbReference>
<dbReference type="OrthoDB" id="9774633at2"/>
<feature type="active site" evidence="7">
    <location>
        <position position="146"/>
    </location>
</feature>
<gene>
    <name evidence="6" type="primary">thyA</name>
    <name evidence="9" type="ORF">FB476_2310</name>
</gene>
<dbReference type="SUPFAM" id="SSF55831">
    <property type="entry name" value="Thymidylate synthase/dCMP hydroxymethylase"/>
    <property type="match status" value="1"/>
</dbReference>
<evidence type="ECO:0000313" key="9">
    <source>
        <dbReference type="EMBL" id="TQM97400.1"/>
    </source>
</evidence>
<protein>
    <recommendedName>
        <fullName evidence="1 6">Thymidylate synthase</fullName>
        <shortName evidence="6">TS</shortName>
        <shortName evidence="6">TSase</shortName>
        <ecNumber evidence="1 6">2.1.1.45</ecNumber>
    </recommendedName>
</protein>
<evidence type="ECO:0000256" key="7">
    <source>
        <dbReference type="PROSITE-ProRule" id="PRU10016"/>
    </source>
</evidence>
<dbReference type="FunFam" id="3.30.572.10:FF:000013">
    <property type="entry name" value="Thymidylate synthase"/>
    <property type="match status" value="1"/>
</dbReference>
<accession>A0A543KQP6</accession>
<dbReference type="GO" id="GO:0006235">
    <property type="term" value="P:dTTP biosynthetic process"/>
    <property type="evidence" value="ECO:0007669"/>
    <property type="project" value="UniProtKB-UniRule"/>
</dbReference>
<keyword evidence="3 6" id="KW-0489">Methyltransferase</keyword>
<dbReference type="InterPro" id="IPR036926">
    <property type="entry name" value="Thymidate_synth/dCMP_Mease_sf"/>
</dbReference>
<feature type="domain" description="Thymidylate synthase/dCMP hydroxymethylase" evidence="8">
    <location>
        <begin position="2"/>
        <end position="273"/>
    </location>
</feature>
<dbReference type="GO" id="GO:0004799">
    <property type="term" value="F:thymidylate synthase activity"/>
    <property type="evidence" value="ECO:0007669"/>
    <property type="project" value="UniProtKB-UniRule"/>
</dbReference>
<dbReference type="EC" id="2.1.1.45" evidence="1 6"/>
<feature type="binding site" evidence="6">
    <location>
        <position position="272"/>
    </location>
    <ligand>
        <name>(6R)-5,10-methylene-5,6,7,8-tetrahydrofolate</name>
        <dbReference type="ChEBI" id="CHEBI:15636"/>
    </ligand>
</feature>
<comment type="subcellular location">
    <subcellularLocation>
        <location evidence="6">Cytoplasm</location>
    </subcellularLocation>
</comment>
<feature type="binding site" evidence="6">
    <location>
        <position position="178"/>
    </location>
    <ligand>
        <name>(6R)-5,10-methylene-5,6,7,8-tetrahydrofolate</name>
        <dbReference type="ChEBI" id="CHEBI:15636"/>
    </ligand>
</feature>
<dbReference type="EMBL" id="VFPU01000001">
    <property type="protein sequence ID" value="TQM97400.1"/>
    <property type="molecule type" value="Genomic_DNA"/>
</dbReference>
<evidence type="ECO:0000259" key="8">
    <source>
        <dbReference type="Pfam" id="PF00303"/>
    </source>
</evidence>
<dbReference type="InterPro" id="IPR000398">
    <property type="entry name" value="Thymidylate_synthase"/>
</dbReference>
<dbReference type="HAMAP" id="MF_00008">
    <property type="entry name" value="Thymidy_synth_bact"/>
    <property type="match status" value="1"/>
</dbReference>
<keyword evidence="5 6" id="KW-0545">Nucleotide biosynthesis</keyword>
<dbReference type="GO" id="GO:0032259">
    <property type="term" value="P:methylation"/>
    <property type="evidence" value="ECO:0007669"/>
    <property type="project" value="UniProtKB-KW"/>
</dbReference>
<name>A0A543KQP6_9MICO</name>
<comment type="catalytic activity">
    <reaction evidence="6">
        <text>dUMP + (6R)-5,10-methylene-5,6,7,8-tetrahydrofolate = 7,8-dihydrofolate + dTMP</text>
        <dbReference type="Rhea" id="RHEA:12104"/>
        <dbReference type="ChEBI" id="CHEBI:15636"/>
        <dbReference type="ChEBI" id="CHEBI:57451"/>
        <dbReference type="ChEBI" id="CHEBI:63528"/>
        <dbReference type="ChEBI" id="CHEBI:246422"/>
        <dbReference type="EC" id="2.1.1.45"/>
    </reaction>
</comment>
<feature type="active site" description="Nucleophile" evidence="6">
    <location>
        <position position="146"/>
    </location>
</feature>
<dbReference type="PANTHER" id="PTHR11548">
    <property type="entry name" value="THYMIDYLATE SYNTHASE 1"/>
    <property type="match status" value="1"/>
</dbReference>
<comment type="subunit">
    <text evidence="6">Homodimer.</text>
</comment>
<sequence length="273" mass="31080">MQHYLDLLRRIRTEGVEKTDRTGTGTLSVFGHQMRFDLTEGFPVLTTKRLHLRSVIGELLWFLRGDTNVRWLQERGISIWDEWADEQGDLGPVYGYQWRSWPTPSGGHVDQIAKVIGSLRSTPDSRRHIVSAWNVADVDDMALPPCHTMFQFYVAPAAPDDEDQRGWLSCQLYQRSADTFLGVPFNIASYALLTHMVAQVTDLRAKDFVHTLGDAHLYLNHLEQADEQLTRTPGPLPTLWLNPEVREIDAFELEDVEIRDYVAAPSIKAPIAV</sequence>
<comment type="function">
    <text evidence="6">Catalyzes the reductive methylation of 2'-deoxyuridine-5'-monophosphate (dUMP) to 2'-deoxythymidine-5'-monophosphate (dTMP) while utilizing 5,10-methylenetetrahydrofolate (mTHF) as the methyl donor and reductant in the reaction, yielding dihydrofolate (DHF) as a by-product. This enzymatic reaction provides an intracellular de novo source of dTMP, an essential precursor for DNA biosynthesis.</text>
</comment>
<comment type="similarity">
    <text evidence="6">Belongs to the thymidylate synthase family. Bacterial-type ThyA subfamily.</text>
</comment>
<dbReference type="NCBIfam" id="TIGR03284">
    <property type="entry name" value="thym_sym"/>
    <property type="match status" value="2"/>
</dbReference>
<feature type="binding site" description="in other chain" evidence="6">
    <location>
        <begin position="216"/>
        <end position="218"/>
    </location>
    <ligand>
        <name>dUMP</name>
        <dbReference type="ChEBI" id="CHEBI:246422"/>
        <note>ligand shared between dimeric partners</note>
    </ligand>
</feature>
<evidence type="ECO:0000256" key="6">
    <source>
        <dbReference type="HAMAP-Rule" id="MF_00008"/>
    </source>
</evidence>
<evidence type="ECO:0000256" key="3">
    <source>
        <dbReference type="ARBA" id="ARBA00022603"/>
    </source>
</evidence>
<evidence type="ECO:0000256" key="4">
    <source>
        <dbReference type="ARBA" id="ARBA00022679"/>
    </source>
</evidence>
<dbReference type="CDD" id="cd00351">
    <property type="entry name" value="TS_Pyrimidine_HMase"/>
    <property type="match status" value="1"/>
</dbReference>
<keyword evidence="2 6" id="KW-0963">Cytoplasm</keyword>
<dbReference type="Pfam" id="PF00303">
    <property type="entry name" value="Thymidylat_synt"/>
    <property type="match status" value="1"/>
</dbReference>
<dbReference type="RefSeq" id="WP_141818905.1">
    <property type="nucleotide sequence ID" value="NZ_BAAAIL010000002.1"/>
</dbReference>
<feature type="binding site" description="in other chain" evidence="6">
    <location>
        <position position="186"/>
    </location>
    <ligand>
        <name>dUMP</name>
        <dbReference type="ChEBI" id="CHEBI:246422"/>
        <note>ligand shared between dimeric partners</note>
    </ligand>
</feature>
<proteinExistence type="inferred from homology"/>
<feature type="binding site" evidence="6">
    <location>
        <begin position="126"/>
        <end position="127"/>
    </location>
    <ligand>
        <name>dUMP</name>
        <dbReference type="ChEBI" id="CHEBI:246422"/>
        <note>ligand shared between dimeric partners</note>
    </ligand>
</feature>
<dbReference type="UniPathway" id="UPA00575"/>
<reference evidence="9 10" key="1">
    <citation type="submission" date="2019-06" db="EMBL/GenBank/DDBJ databases">
        <title>Sequencing the genomes of 1000 actinobacteria strains.</title>
        <authorList>
            <person name="Klenk H.-P."/>
        </authorList>
    </citation>
    <scope>NUCLEOTIDE SEQUENCE [LARGE SCALE GENOMIC DNA]</scope>
    <source>
        <strain evidence="9 10">DSM 12362</strain>
    </source>
</reference>
<dbReference type="GO" id="GO:0005829">
    <property type="term" value="C:cytosol"/>
    <property type="evidence" value="ECO:0007669"/>
    <property type="project" value="TreeGrafter"/>
</dbReference>
<dbReference type="InterPro" id="IPR020940">
    <property type="entry name" value="Thymidylate_synthase_AS"/>
</dbReference>
<dbReference type="Proteomes" id="UP000315133">
    <property type="component" value="Unassembled WGS sequence"/>
</dbReference>
<dbReference type="NCBIfam" id="NF002497">
    <property type="entry name" value="PRK01827.1-3"/>
    <property type="match status" value="1"/>
</dbReference>
<feature type="binding site" description="in other chain" evidence="6">
    <location>
        <position position="21"/>
    </location>
    <ligand>
        <name>dUMP</name>
        <dbReference type="ChEBI" id="CHEBI:246422"/>
        <note>ligand shared between dimeric partners</note>
    </ligand>
</feature>
<feature type="binding site" evidence="6">
    <location>
        <position position="51"/>
    </location>
    <ligand>
        <name>(6R)-5,10-methylene-5,6,7,8-tetrahydrofolate</name>
        <dbReference type="ChEBI" id="CHEBI:15636"/>
    </ligand>
</feature>
<dbReference type="Gene3D" id="3.30.572.10">
    <property type="entry name" value="Thymidylate synthase/dCMP hydroxymethylase domain"/>
    <property type="match status" value="1"/>
</dbReference>
<evidence type="ECO:0000256" key="2">
    <source>
        <dbReference type="ARBA" id="ARBA00022490"/>
    </source>
</evidence>
<comment type="caution">
    <text evidence="9">The sequence shown here is derived from an EMBL/GenBank/DDBJ whole genome shotgun (WGS) entry which is preliminary data.</text>
</comment>
<dbReference type="PANTHER" id="PTHR11548:SF9">
    <property type="entry name" value="THYMIDYLATE SYNTHASE"/>
    <property type="match status" value="1"/>
</dbReference>
<feature type="binding site" description="in other chain" evidence="6">
    <location>
        <begin position="175"/>
        <end position="178"/>
    </location>
    <ligand>
        <name>dUMP</name>
        <dbReference type="ChEBI" id="CHEBI:246422"/>
        <note>ligand shared between dimeric partners</note>
    </ligand>
</feature>
<evidence type="ECO:0000256" key="1">
    <source>
        <dbReference type="ARBA" id="ARBA00011947"/>
    </source>
</evidence>
<comment type="pathway">
    <text evidence="6">Pyrimidine metabolism; dTTP biosynthesis.</text>
</comment>
<dbReference type="GO" id="GO:0006231">
    <property type="term" value="P:dTMP biosynthetic process"/>
    <property type="evidence" value="ECO:0007669"/>
    <property type="project" value="UniProtKB-UniRule"/>
</dbReference>
<evidence type="ECO:0000313" key="10">
    <source>
        <dbReference type="Proteomes" id="UP000315133"/>
    </source>
</evidence>
<dbReference type="InterPro" id="IPR045097">
    <property type="entry name" value="Thymidate_synth/dCMP_Mease"/>
</dbReference>
<organism evidence="9 10">
    <name type="scientific">Ornithinimicrobium humiphilum</name>
    <dbReference type="NCBI Taxonomy" id="125288"/>
    <lineage>
        <taxon>Bacteria</taxon>
        <taxon>Bacillati</taxon>
        <taxon>Actinomycetota</taxon>
        <taxon>Actinomycetes</taxon>
        <taxon>Micrococcales</taxon>
        <taxon>Ornithinimicrobiaceae</taxon>
        <taxon>Ornithinimicrobium</taxon>
    </lineage>
</organism>